<dbReference type="RefSeq" id="WP_193497356.1">
    <property type="nucleotide sequence ID" value="NZ_CP063169.1"/>
</dbReference>
<accession>A0A7M1ST97</accession>
<dbReference type="GO" id="GO:0016887">
    <property type="term" value="F:ATP hydrolysis activity"/>
    <property type="evidence" value="ECO:0007669"/>
    <property type="project" value="InterPro"/>
</dbReference>
<dbReference type="InterPro" id="IPR003439">
    <property type="entry name" value="ABC_transporter-like_ATP-bd"/>
</dbReference>
<dbReference type="EMBL" id="CP063169">
    <property type="protein sequence ID" value="QOR70681.1"/>
    <property type="molecule type" value="Genomic_DNA"/>
</dbReference>
<dbReference type="SMART" id="SM00382">
    <property type="entry name" value="AAA"/>
    <property type="match status" value="1"/>
</dbReference>
<evidence type="ECO:0000256" key="1">
    <source>
        <dbReference type="ARBA" id="ARBA00022448"/>
    </source>
</evidence>
<keyword evidence="2" id="KW-0547">Nucleotide-binding</keyword>
<gene>
    <name evidence="6" type="ORF">IM660_19260</name>
</gene>
<evidence type="ECO:0000256" key="2">
    <source>
        <dbReference type="ARBA" id="ARBA00022741"/>
    </source>
</evidence>
<dbReference type="InterPro" id="IPR017871">
    <property type="entry name" value="ABC_transporter-like_CS"/>
</dbReference>
<sequence length="282" mass="29990">MTVEFDAVTVTLGGRDVVRESSLTVESGTVVGLVGPNGSGKSSLLRTLYRALKPRRGTVHVDGRDVLSLSGRQAARSVAVMLQDPPTDFDLTVAETVALGRAPHHASFGRDTAEDLRIVDEAMLRAEITNLGDRMVATLSGGQRQRVMLARALAQESPILVLDEPSNHLDIAHQHELMSTVRGLGRTVIAALHDLNLAAQYCDHIVVLAEGRIIASGPPVEVLTPGLIRTTFGVDVRVLGEPSDPVFAFRPFAAHSAPEPPAEPSRTDPSTEGTSRSCATSS</sequence>
<protein>
    <submittedName>
        <fullName evidence="6">ABC transporter ATP-binding protein</fullName>
    </submittedName>
</protein>
<dbReference type="Gene3D" id="3.40.50.300">
    <property type="entry name" value="P-loop containing nucleotide triphosphate hydrolases"/>
    <property type="match status" value="1"/>
</dbReference>
<evidence type="ECO:0000313" key="7">
    <source>
        <dbReference type="Proteomes" id="UP000593758"/>
    </source>
</evidence>
<dbReference type="FunFam" id="3.40.50.300:FF:000134">
    <property type="entry name" value="Iron-enterobactin ABC transporter ATP-binding protein"/>
    <property type="match status" value="1"/>
</dbReference>
<dbReference type="PROSITE" id="PS50893">
    <property type="entry name" value="ABC_TRANSPORTER_2"/>
    <property type="match status" value="1"/>
</dbReference>
<dbReference type="CDD" id="cd03214">
    <property type="entry name" value="ABC_Iron-Siderophores_B12_Hemin"/>
    <property type="match status" value="1"/>
</dbReference>
<dbReference type="InterPro" id="IPR027417">
    <property type="entry name" value="P-loop_NTPase"/>
</dbReference>
<feature type="domain" description="ABC transporter" evidence="5">
    <location>
        <begin position="3"/>
        <end position="235"/>
    </location>
</feature>
<keyword evidence="1" id="KW-0813">Transport</keyword>
<dbReference type="GO" id="GO:0005524">
    <property type="term" value="F:ATP binding"/>
    <property type="evidence" value="ECO:0007669"/>
    <property type="project" value="UniProtKB-KW"/>
</dbReference>
<organism evidence="6 7">
    <name type="scientific">Ruania alkalisoli</name>
    <dbReference type="NCBI Taxonomy" id="2779775"/>
    <lineage>
        <taxon>Bacteria</taxon>
        <taxon>Bacillati</taxon>
        <taxon>Actinomycetota</taxon>
        <taxon>Actinomycetes</taxon>
        <taxon>Micrococcales</taxon>
        <taxon>Ruaniaceae</taxon>
        <taxon>Ruania</taxon>
    </lineage>
</organism>
<dbReference type="PANTHER" id="PTHR42794:SF2">
    <property type="entry name" value="ABC TRANSPORTER ATP-BINDING PROTEIN"/>
    <property type="match status" value="1"/>
</dbReference>
<name>A0A7M1ST97_9MICO</name>
<evidence type="ECO:0000259" key="5">
    <source>
        <dbReference type="PROSITE" id="PS50893"/>
    </source>
</evidence>
<dbReference type="Proteomes" id="UP000593758">
    <property type="component" value="Chromosome"/>
</dbReference>
<proteinExistence type="predicted"/>
<dbReference type="Pfam" id="PF00005">
    <property type="entry name" value="ABC_tran"/>
    <property type="match status" value="1"/>
</dbReference>
<dbReference type="AlphaFoldDB" id="A0A7M1ST97"/>
<dbReference type="PANTHER" id="PTHR42794">
    <property type="entry name" value="HEMIN IMPORT ATP-BINDING PROTEIN HMUV"/>
    <property type="match status" value="1"/>
</dbReference>
<evidence type="ECO:0000256" key="4">
    <source>
        <dbReference type="SAM" id="MobiDB-lite"/>
    </source>
</evidence>
<dbReference type="InterPro" id="IPR003593">
    <property type="entry name" value="AAA+_ATPase"/>
</dbReference>
<evidence type="ECO:0000313" key="6">
    <source>
        <dbReference type="EMBL" id="QOR70681.1"/>
    </source>
</evidence>
<dbReference type="KEGG" id="halt:IM660_19260"/>
<dbReference type="SUPFAM" id="SSF52540">
    <property type="entry name" value="P-loop containing nucleoside triphosphate hydrolases"/>
    <property type="match status" value="1"/>
</dbReference>
<keyword evidence="3 6" id="KW-0067">ATP-binding</keyword>
<evidence type="ECO:0000256" key="3">
    <source>
        <dbReference type="ARBA" id="ARBA00022840"/>
    </source>
</evidence>
<reference evidence="6 7" key="1">
    <citation type="submission" date="2020-10" db="EMBL/GenBank/DDBJ databases">
        <title>Haloactinobacterium sp. RN3S43, a bacterium isolated from saline soil.</title>
        <authorList>
            <person name="Sun J.-Q."/>
        </authorList>
    </citation>
    <scope>NUCLEOTIDE SEQUENCE [LARGE SCALE GENOMIC DNA]</scope>
    <source>
        <strain evidence="6 7">RN3S43</strain>
    </source>
</reference>
<keyword evidence="7" id="KW-1185">Reference proteome</keyword>
<feature type="compositionally biased region" description="Polar residues" evidence="4">
    <location>
        <begin position="267"/>
        <end position="282"/>
    </location>
</feature>
<feature type="region of interest" description="Disordered" evidence="4">
    <location>
        <begin position="254"/>
        <end position="282"/>
    </location>
</feature>
<dbReference type="PROSITE" id="PS00211">
    <property type="entry name" value="ABC_TRANSPORTER_1"/>
    <property type="match status" value="1"/>
</dbReference>